<dbReference type="Proteomes" id="UP000534286">
    <property type="component" value="Unassembled WGS sequence"/>
</dbReference>
<dbReference type="PANTHER" id="PTHR21310">
    <property type="entry name" value="AMINOGLYCOSIDE PHOSPHOTRANSFERASE-RELATED-RELATED"/>
    <property type="match status" value="1"/>
</dbReference>
<sequence>MTSNAEAAARVVLGVASLRAGLDPDEAELIRLGENALFRLRGGIIARVTRPGQIVAAAREVAVARWLETSDVSAVQVWPDVDQPVEVDGRAVTWWRELPPHKNGTALQVATALRRLHDLPPPLFAVGRLDPFVRLSDRIERAMLPEADRRWMRRHLGELEARYAELPAGLPECVVHGDAWVGNVVSTDDDVVLLDLERCSVGPPEWDLTSTAVKAFTLAGITAADYEVFVRAYGHDVTAWAGFEVLRDIREFRMTCMAAQVAAENPARHDEIVLRLACLRGERGSRPWLWTPVP</sequence>
<dbReference type="PANTHER" id="PTHR21310:SF40">
    <property type="entry name" value="AMINOGLYCOSIDE PHOSPHOTRANSFERASE DOMAIN-CONTAINING PROTEIN-RELATED"/>
    <property type="match status" value="1"/>
</dbReference>
<feature type="domain" description="Aminoglycoside phosphotransferase" evidence="1">
    <location>
        <begin position="43"/>
        <end position="241"/>
    </location>
</feature>
<dbReference type="Pfam" id="PF01636">
    <property type="entry name" value="APH"/>
    <property type="match status" value="1"/>
</dbReference>
<dbReference type="RefSeq" id="WP_184754108.1">
    <property type="nucleotide sequence ID" value="NZ_BAABEK010000026.1"/>
</dbReference>
<dbReference type="SUPFAM" id="SSF56112">
    <property type="entry name" value="Protein kinase-like (PK-like)"/>
    <property type="match status" value="1"/>
</dbReference>
<dbReference type="GO" id="GO:0016740">
    <property type="term" value="F:transferase activity"/>
    <property type="evidence" value="ECO:0007669"/>
    <property type="project" value="UniProtKB-KW"/>
</dbReference>
<reference evidence="2 3" key="1">
    <citation type="submission" date="2020-08" db="EMBL/GenBank/DDBJ databases">
        <title>Sequencing the genomes of 1000 actinobacteria strains.</title>
        <authorList>
            <person name="Klenk H.-P."/>
        </authorList>
    </citation>
    <scope>NUCLEOTIDE SEQUENCE [LARGE SCALE GENOMIC DNA]</scope>
    <source>
        <strain evidence="2 3">DSM 43023</strain>
    </source>
</reference>
<evidence type="ECO:0000313" key="3">
    <source>
        <dbReference type="Proteomes" id="UP000534286"/>
    </source>
</evidence>
<comment type="caution">
    <text evidence="2">The sequence shown here is derived from an EMBL/GenBank/DDBJ whole genome shotgun (WGS) entry which is preliminary data.</text>
</comment>
<dbReference type="InterPro" id="IPR051678">
    <property type="entry name" value="AGP_Transferase"/>
</dbReference>
<keyword evidence="2" id="KW-0808">Transferase</keyword>
<gene>
    <name evidence="2" type="ORF">FHR32_002094</name>
</gene>
<protein>
    <submittedName>
        <fullName evidence="2">Aminoglycoside phosphotransferase</fullName>
    </submittedName>
</protein>
<dbReference type="EMBL" id="JACHJU010000001">
    <property type="protein sequence ID" value="MBB4937789.1"/>
    <property type="molecule type" value="Genomic_DNA"/>
</dbReference>
<dbReference type="AlphaFoldDB" id="A0A7W7RT75"/>
<accession>A0A7W7RT75</accession>
<dbReference type="InterPro" id="IPR011009">
    <property type="entry name" value="Kinase-like_dom_sf"/>
</dbReference>
<keyword evidence="3" id="KW-1185">Reference proteome</keyword>
<name>A0A7W7RT75_9ACTN</name>
<dbReference type="InterPro" id="IPR002575">
    <property type="entry name" value="Aminoglycoside_PTrfase"/>
</dbReference>
<organism evidence="2 3">
    <name type="scientific">Streptosporangium album</name>
    <dbReference type="NCBI Taxonomy" id="47479"/>
    <lineage>
        <taxon>Bacteria</taxon>
        <taxon>Bacillati</taxon>
        <taxon>Actinomycetota</taxon>
        <taxon>Actinomycetes</taxon>
        <taxon>Streptosporangiales</taxon>
        <taxon>Streptosporangiaceae</taxon>
        <taxon>Streptosporangium</taxon>
    </lineage>
</organism>
<proteinExistence type="predicted"/>
<dbReference type="Gene3D" id="3.90.1200.10">
    <property type="match status" value="1"/>
</dbReference>
<evidence type="ECO:0000259" key="1">
    <source>
        <dbReference type="Pfam" id="PF01636"/>
    </source>
</evidence>
<evidence type="ECO:0000313" key="2">
    <source>
        <dbReference type="EMBL" id="MBB4937789.1"/>
    </source>
</evidence>